<dbReference type="PRINTS" id="PR00081">
    <property type="entry name" value="GDHRDH"/>
</dbReference>
<dbReference type="EMBL" id="WNWQ01001047">
    <property type="protein sequence ID" value="KAE9962445.1"/>
    <property type="molecule type" value="Genomic_DNA"/>
</dbReference>
<dbReference type="PANTHER" id="PTHR43647">
    <property type="entry name" value="DEHYDROGENASE"/>
    <property type="match status" value="1"/>
</dbReference>
<accession>A0A8H3U3M2</accession>
<evidence type="ECO:0000313" key="4">
    <source>
        <dbReference type="Proteomes" id="UP000433883"/>
    </source>
</evidence>
<evidence type="ECO:0000256" key="2">
    <source>
        <dbReference type="ARBA" id="ARBA00023621"/>
    </source>
</evidence>
<dbReference type="Pfam" id="PF00106">
    <property type="entry name" value="adh_short"/>
    <property type="match status" value="1"/>
</dbReference>
<dbReference type="SUPFAM" id="SSF51735">
    <property type="entry name" value="NAD(P)-binding Rossmann-fold domains"/>
    <property type="match status" value="1"/>
</dbReference>
<dbReference type="AlphaFoldDB" id="A0A8H3U3M2"/>
<evidence type="ECO:0000313" key="3">
    <source>
        <dbReference type="EMBL" id="KAE9962445.1"/>
    </source>
</evidence>
<dbReference type="GO" id="GO:0005741">
    <property type="term" value="C:mitochondrial outer membrane"/>
    <property type="evidence" value="ECO:0007669"/>
    <property type="project" value="TreeGrafter"/>
</dbReference>
<dbReference type="InterPro" id="IPR036291">
    <property type="entry name" value="NAD(P)-bd_dom_sf"/>
</dbReference>
<dbReference type="SUPFAM" id="SSF51905">
    <property type="entry name" value="FAD/NAD(P)-binding domain"/>
    <property type="match status" value="1"/>
</dbReference>
<comment type="pathway">
    <text evidence="1">Steroid biosynthesis; zymosterol biosynthesis; zymosterol from lanosterol: step 5/6.</text>
</comment>
<reference evidence="3 4" key="1">
    <citation type="submission" date="2019-11" db="EMBL/GenBank/DDBJ databases">
        <title>Venturia inaequalis Genome Resource.</title>
        <authorList>
            <person name="Lichtner F.J."/>
        </authorList>
    </citation>
    <scope>NUCLEOTIDE SEQUENCE [LARGE SCALE GENOMIC DNA]</scope>
    <source>
        <strain evidence="3">Bline_iso_100314</strain>
    </source>
</reference>
<dbReference type="InterPro" id="IPR036188">
    <property type="entry name" value="FAD/NAD-bd_sf"/>
</dbReference>
<protein>
    <recommendedName>
        <fullName evidence="2">3beta-hydroxysteroid 3-dehydrogenase</fullName>
        <ecNumber evidence="2">1.1.1.270</ecNumber>
    </recommendedName>
</protein>
<dbReference type="Gene3D" id="3.40.50.720">
    <property type="entry name" value="NAD(P)-binding Rossmann-like Domain"/>
    <property type="match status" value="1"/>
</dbReference>
<dbReference type="EC" id="1.1.1.270" evidence="2"/>
<name>A0A8H3U3M2_VENIN</name>
<evidence type="ECO:0000256" key="1">
    <source>
        <dbReference type="ARBA" id="ARBA00023589"/>
    </source>
</evidence>
<gene>
    <name evidence="3" type="ORF">BLS_000309</name>
</gene>
<dbReference type="GO" id="GO:0005811">
    <property type="term" value="C:lipid droplet"/>
    <property type="evidence" value="ECO:0007669"/>
    <property type="project" value="TreeGrafter"/>
</dbReference>
<dbReference type="Proteomes" id="UP000433883">
    <property type="component" value="Unassembled WGS sequence"/>
</dbReference>
<dbReference type="PANTHER" id="PTHR43647:SF4">
    <property type="entry name" value="KETOREDUCTASE (KR) DOMAIN-CONTAINING PROTEIN"/>
    <property type="match status" value="1"/>
</dbReference>
<dbReference type="GO" id="GO:0005789">
    <property type="term" value="C:endoplasmic reticulum membrane"/>
    <property type="evidence" value="ECO:0007669"/>
    <property type="project" value="TreeGrafter"/>
</dbReference>
<dbReference type="GO" id="GO:0000253">
    <property type="term" value="F:3-beta-hydroxysteroid 3-dehydrogenase (NADP+) activity"/>
    <property type="evidence" value="ECO:0007669"/>
    <property type="project" value="UniProtKB-EC"/>
</dbReference>
<comment type="caution">
    <text evidence="3">The sequence shown here is derived from an EMBL/GenBank/DDBJ whole genome shotgun (WGS) entry which is preliminary data.</text>
</comment>
<proteinExistence type="predicted"/>
<sequence>MASSKRLKIAIIGAGPAGCTFARLLIHNDVPVDVTIFEGEKSLDARSQGGTLDLHKESGLEAMRRCGLYEKFLEYARFDGEAFTVANKDLKKFICMAGTDEKSRLETRRNCRTFHTTFLNCSTIMASKGTLLLTGANGGIATGFVSQFLKSPHASQYKGYYTVRDPASASTIRNILESSNASSHEYEIAPLDMSTLESTRKGAAAINKRVAEGTLPPIRALVLNAGVQDSKLDFTADGIERVFAINYLHQFLLVLLLLQSMDREHGRIVLIGSTSAFPDWWPNKSTYKTEEQKLAFTNIDEVAKGKRVIDNEFEAAQRRYGGSKVLMIMFMHELQRRLNTDPLLHNISILGLDPGWVTTSISRHNPPTIKAIMATFQYLAPLFNLVWPNHFLRTARKTGDDLVRVCFADSFGEFPKAVYVDGAEVGGRVNGEVLDVGKRGELWEGSLRFAGVGEGDTVLVDWK</sequence>
<organism evidence="3 4">
    <name type="scientific">Venturia inaequalis</name>
    <name type="common">Apple scab fungus</name>
    <dbReference type="NCBI Taxonomy" id="5025"/>
    <lineage>
        <taxon>Eukaryota</taxon>
        <taxon>Fungi</taxon>
        <taxon>Dikarya</taxon>
        <taxon>Ascomycota</taxon>
        <taxon>Pezizomycotina</taxon>
        <taxon>Dothideomycetes</taxon>
        <taxon>Pleosporomycetidae</taxon>
        <taxon>Venturiales</taxon>
        <taxon>Venturiaceae</taxon>
        <taxon>Venturia</taxon>
    </lineage>
</organism>
<dbReference type="InterPro" id="IPR051593">
    <property type="entry name" value="Ergosterol_Biosynth_ERG27"/>
</dbReference>
<dbReference type="InterPro" id="IPR002347">
    <property type="entry name" value="SDR_fam"/>
</dbReference>
<dbReference type="Gene3D" id="3.50.50.60">
    <property type="entry name" value="FAD/NAD(P)-binding domain"/>
    <property type="match status" value="1"/>
</dbReference>